<evidence type="ECO:0000313" key="2">
    <source>
        <dbReference type="Proteomes" id="UP001207742"/>
    </source>
</evidence>
<dbReference type="Proteomes" id="UP001207742">
    <property type="component" value="Unassembled WGS sequence"/>
</dbReference>
<keyword evidence="2" id="KW-1185">Reference proteome</keyword>
<comment type="caution">
    <text evidence="1">The sequence shown here is derived from an EMBL/GenBank/DDBJ whole genome shotgun (WGS) entry which is preliminary data.</text>
</comment>
<evidence type="ECO:0008006" key="3">
    <source>
        <dbReference type="Google" id="ProtNLM"/>
    </source>
</evidence>
<evidence type="ECO:0000313" key="1">
    <source>
        <dbReference type="EMBL" id="MCW3484827.1"/>
    </source>
</evidence>
<accession>A0ABT3ILI8</accession>
<reference evidence="1 2" key="1">
    <citation type="submission" date="2022-10" db="EMBL/GenBank/DDBJ databases">
        <title>Chitinophaga nivalis PC15 sp. nov., isolated from Pyeongchang county, South Korea.</title>
        <authorList>
            <person name="Trinh H.N."/>
        </authorList>
    </citation>
    <scope>NUCLEOTIDE SEQUENCE [LARGE SCALE GENOMIC DNA]</scope>
    <source>
        <strain evidence="1 2">PC14</strain>
    </source>
</reference>
<dbReference type="RefSeq" id="WP_264730733.1">
    <property type="nucleotide sequence ID" value="NZ_JAPDNR010000001.1"/>
</dbReference>
<sequence length="85" mass="9922">MEKHSVTVIIKGQPYGLIITVNPGTFETVYEVVPDIRAYVLEDFQPQYPTFTADHTDTVEKRIRIVETEQIARIIWQEILNKMDE</sequence>
<dbReference type="EMBL" id="JAPDNS010000001">
    <property type="protein sequence ID" value="MCW3484827.1"/>
    <property type="molecule type" value="Genomic_DNA"/>
</dbReference>
<proteinExistence type="predicted"/>
<name>A0ABT3ILI8_9BACT</name>
<protein>
    <recommendedName>
        <fullName evidence="3">Phage protein</fullName>
    </recommendedName>
</protein>
<gene>
    <name evidence="1" type="ORF">OL497_13020</name>
</gene>
<organism evidence="1 2">
    <name type="scientific">Chitinophaga nivalis</name>
    <dbReference type="NCBI Taxonomy" id="2991709"/>
    <lineage>
        <taxon>Bacteria</taxon>
        <taxon>Pseudomonadati</taxon>
        <taxon>Bacteroidota</taxon>
        <taxon>Chitinophagia</taxon>
        <taxon>Chitinophagales</taxon>
        <taxon>Chitinophagaceae</taxon>
        <taxon>Chitinophaga</taxon>
    </lineage>
</organism>